<comment type="caution">
    <text evidence="4">The sequence shown here is derived from an EMBL/GenBank/DDBJ whole genome shotgun (WGS) entry which is preliminary data.</text>
</comment>
<dbReference type="EC" id="2.1.1.44" evidence="4"/>
<organism evidence="4 5">
    <name type="scientific">Nocardioides aromaticivorans</name>
    <dbReference type="NCBI Taxonomy" id="200618"/>
    <lineage>
        <taxon>Bacteria</taxon>
        <taxon>Bacillati</taxon>
        <taxon>Actinomycetota</taxon>
        <taxon>Actinomycetes</taxon>
        <taxon>Propionibacteriales</taxon>
        <taxon>Nocardioidaceae</taxon>
        <taxon>Nocardioides</taxon>
    </lineage>
</organism>
<dbReference type="Pfam" id="PF10017">
    <property type="entry name" value="Methyltransf_33"/>
    <property type="match status" value="1"/>
</dbReference>
<gene>
    <name evidence="4" type="ORF">BJ993_001964</name>
</gene>
<dbReference type="InterPro" id="IPR019257">
    <property type="entry name" value="MeTrfase_dom"/>
</dbReference>
<dbReference type="Gene3D" id="3.40.50.150">
    <property type="entry name" value="Vaccinia Virus protein VP39"/>
    <property type="match status" value="1"/>
</dbReference>
<name>A0A7Y9ZG88_9ACTN</name>
<accession>A0A7Y9ZG88</accession>
<dbReference type="PIRSF" id="PIRSF018005">
    <property type="entry name" value="UCP018005"/>
    <property type="match status" value="1"/>
</dbReference>
<keyword evidence="2 4" id="KW-0808">Transferase</keyword>
<keyword evidence="1 4" id="KW-0489">Methyltransferase</keyword>
<evidence type="ECO:0000259" key="3">
    <source>
        <dbReference type="Pfam" id="PF10017"/>
    </source>
</evidence>
<evidence type="ECO:0000313" key="5">
    <source>
        <dbReference type="Proteomes" id="UP000562045"/>
    </source>
</evidence>
<dbReference type="InterPro" id="IPR051128">
    <property type="entry name" value="EgtD_Methyltrsf_superfamily"/>
</dbReference>
<dbReference type="PANTHER" id="PTHR43397">
    <property type="entry name" value="ERGOTHIONEINE BIOSYNTHESIS PROTEIN 1"/>
    <property type="match status" value="1"/>
</dbReference>
<dbReference type="InterPro" id="IPR035094">
    <property type="entry name" value="EgtD"/>
</dbReference>
<dbReference type="GO" id="GO:0032259">
    <property type="term" value="P:methylation"/>
    <property type="evidence" value="ECO:0007669"/>
    <property type="project" value="UniProtKB-KW"/>
</dbReference>
<evidence type="ECO:0000256" key="1">
    <source>
        <dbReference type="ARBA" id="ARBA00022603"/>
    </source>
</evidence>
<dbReference type="SUPFAM" id="SSF53335">
    <property type="entry name" value="S-adenosyl-L-methionine-dependent methyltransferases"/>
    <property type="match status" value="1"/>
</dbReference>
<dbReference type="InterPro" id="IPR029063">
    <property type="entry name" value="SAM-dependent_MTases_sf"/>
</dbReference>
<evidence type="ECO:0000313" key="4">
    <source>
        <dbReference type="EMBL" id="NYI44884.1"/>
    </source>
</evidence>
<dbReference type="GO" id="GO:0052706">
    <property type="term" value="F:L-histidine N(alpha)-methyltransferase activity"/>
    <property type="evidence" value="ECO:0007669"/>
    <property type="project" value="UniProtKB-EC"/>
</dbReference>
<dbReference type="PANTHER" id="PTHR43397:SF1">
    <property type="entry name" value="ERGOTHIONEINE BIOSYNTHESIS PROTEIN 1"/>
    <property type="match status" value="1"/>
</dbReference>
<sequence>MTQSSGNGPQMKVLLESDWAAGSLVDDVRRGLSQHPRTLPPRWLYDDHGSALFDEITRLPEYYPFLAERSILEQHAAEIVTASGATTLVELGSGTSEKTRLLLDAFTAEGQLTRFAPVDVSEGTLREAADQIAAAYPGLEVVGVVGDFTLHLAHLPKGGRRMVAFLGGTIGNLYLEERKAFLGALADLLEPGDSLLLGTDLVKSADRLVAAYDDSAGVTEAFIRNSLTVVNRELGADFDQASFSYVPFWDPHMERIDMRLRSEVPQRVTIPGADVVLDLAVGEELRMEISTKFRVSRIAAELEAAGLAVARVWTDDPGDFALTLAVKG</sequence>
<evidence type="ECO:0000256" key="2">
    <source>
        <dbReference type="ARBA" id="ARBA00022679"/>
    </source>
</evidence>
<proteinExistence type="predicted"/>
<dbReference type="NCBIfam" id="TIGR03438">
    <property type="entry name" value="egtD_ergothio"/>
    <property type="match status" value="1"/>
</dbReference>
<protein>
    <submittedName>
        <fullName evidence="4">L-histidine N-alpha-methyltransferase</fullName>
        <ecNumber evidence="4">2.1.1.44</ecNumber>
    </submittedName>
</protein>
<dbReference type="Proteomes" id="UP000562045">
    <property type="component" value="Unassembled WGS sequence"/>
</dbReference>
<feature type="domain" description="Histidine-specific methyltransferase SAM-dependent" evidence="3">
    <location>
        <begin position="26"/>
        <end position="325"/>
    </location>
</feature>
<dbReference type="InterPro" id="IPR017804">
    <property type="entry name" value="MeTrfase_EgtD-like"/>
</dbReference>
<reference evidence="4 5" key="1">
    <citation type="submission" date="2020-07" db="EMBL/GenBank/DDBJ databases">
        <title>Sequencing the genomes of 1000 actinobacteria strains.</title>
        <authorList>
            <person name="Klenk H.-P."/>
        </authorList>
    </citation>
    <scope>NUCLEOTIDE SEQUENCE [LARGE SCALE GENOMIC DNA]</scope>
    <source>
        <strain evidence="4 5">DSM 15131</strain>
    </source>
</reference>
<dbReference type="AlphaFoldDB" id="A0A7Y9ZG88"/>
<dbReference type="RefSeq" id="WP_218864660.1">
    <property type="nucleotide sequence ID" value="NZ_JACBZM010000001.1"/>
</dbReference>
<dbReference type="EMBL" id="JACBZM010000001">
    <property type="protein sequence ID" value="NYI44884.1"/>
    <property type="molecule type" value="Genomic_DNA"/>
</dbReference>